<evidence type="ECO:0000256" key="1">
    <source>
        <dbReference type="SAM" id="MobiDB-lite"/>
    </source>
</evidence>
<evidence type="ECO:0000313" key="4">
    <source>
        <dbReference type="Proteomes" id="UP000314294"/>
    </source>
</evidence>
<evidence type="ECO:0000256" key="2">
    <source>
        <dbReference type="SAM" id="Phobius"/>
    </source>
</evidence>
<evidence type="ECO:0000313" key="3">
    <source>
        <dbReference type="EMBL" id="TNN36982.1"/>
    </source>
</evidence>
<sequence length="111" mass="12207">MLPPPKDVSWTLSFYLLTHPPGYRDDRRCRAWVCLPDGVEHLACSGRPGGFPDEDGVAAAGAGAGLSNSLSSMLALFTSTMLFNTFSVTSLQMEEEEEKKKKEKKKKKKAN</sequence>
<protein>
    <submittedName>
        <fullName evidence="3">Uncharacterized protein</fullName>
    </submittedName>
</protein>
<keyword evidence="2" id="KW-0472">Membrane</keyword>
<comment type="caution">
    <text evidence="3">The sequence shown here is derived from an EMBL/GenBank/DDBJ whole genome shotgun (WGS) entry which is preliminary data.</text>
</comment>
<feature type="region of interest" description="Disordered" evidence="1">
    <location>
        <begin position="91"/>
        <end position="111"/>
    </location>
</feature>
<reference evidence="3 4" key="1">
    <citation type="submission" date="2019-03" db="EMBL/GenBank/DDBJ databases">
        <title>First draft genome of Liparis tanakae, snailfish: a comprehensive survey of snailfish specific genes.</title>
        <authorList>
            <person name="Kim W."/>
            <person name="Song I."/>
            <person name="Jeong J.-H."/>
            <person name="Kim D."/>
            <person name="Kim S."/>
            <person name="Ryu S."/>
            <person name="Song J.Y."/>
            <person name="Lee S.K."/>
        </authorList>
    </citation>
    <scope>NUCLEOTIDE SEQUENCE [LARGE SCALE GENOMIC DNA]</scope>
    <source>
        <tissue evidence="3">Muscle</tissue>
    </source>
</reference>
<feature type="compositionally biased region" description="Basic residues" evidence="1">
    <location>
        <begin position="101"/>
        <end position="111"/>
    </location>
</feature>
<keyword evidence="2" id="KW-1133">Transmembrane helix</keyword>
<dbReference type="AlphaFoldDB" id="A0A4Z2F9I1"/>
<proteinExistence type="predicted"/>
<keyword evidence="2" id="KW-0812">Transmembrane</keyword>
<keyword evidence="4" id="KW-1185">Reference proteome</keyword>
<accession>A0A4Z2F9I1</accession>
<organism evidence="3 4">
    <name type="scientific">Liparis tanakae</name>
    <name type="common">Tanaka's snailfish</name>
    <dbReference type="NCBI Taxonomy" id="230148"/>
    <lineage>
        <taxon>Eukaryota</taxon>
        <taxon>Metazoa</taxon>
        <taxon>Chordata</taxon>
        <taxon>Craniata</taxon>
        <taxon>Vertebrata</taxon>
        <taxon>Euteleostomi</taxon>
        <taxon>Actinopterygii</taxon>
        <taxon>Neopterygii</taxon>
        <taxon>Teleostei</taxon>
        <taxon>Neoteleostei</taxon>
        <taxon>Acanthomorphata</taxon>
        <taxon>Eupercaria</taxon>
        <taxon>Perciformes</taxon>
        <taxon>Cottioidei</taxon>
        <taxon>Cottales</taxon>
        <taxon>Liparidae</taxon>
        <taxon>Liparis</taxon>
    </lineage>
</organism>
<feature type="transmembrane region" description="Helical" evidence="2">
    <location>
        <begin position="73"/>
        <end position="91"/>
    </location>
</feature>
<gene>
    <name evidence="3" type="ORF">EYF80_052853</name>
</gene>
<dbReference type="Proteomes" id="UP000314294">
    <property type="component" value="Unassembled WGS sequence"/>
</dbReference>
<name>A0A4Z2F9I1_9TELE</name>
<dbReference type="EMBL" id="SRLO01001547">
    <property type="protein sequence ID" value="TNN36982.1"/>
    <property type="molecule type" value="Genomic_DNA"/>
</dbReference>